<evidence type="ECO:0000313" key="3">
    <source>
        <dbReference type="Proteomes" id="UP001341281"/>
    </source>
</evidence>
<proteinExistence type="predicted"/>
<feature type="compositionally biased region" description="Acidic residues" evidence="1">
    <location>
        <begin position="114"/>
        <end position="125"/>
    </location>
</feature>
<organism evidence="2 3">
    <name type="scientific">Paspalum notatum var. saurae</name>
    <dbReference type="NCBI Taxonomy" id="547442"/>
    <lineage>
        <taxon>Eukaryota</taxon>
        <taxon>Viridiplantae</taxon>
        <taxon>Streptophyta</taxon>
        <taxon>Embryophyta</taxon>
        <taxon>Tracheophyta</taxon>
        <taxon>Spermatophyta</taxon>
        <taxon>Magnoliopsida</taxon>
        <taxon>Liliopsida</taxon>
        <taxon>Poales</taxon>
        <taxon>Poaceae</taxon>
        <taxon>PACMAD clade</taxon>
        <taxon>Panicoideae</taxon>
        <taxon>Andropogonodae</taxon>
        <taxon>Paspaleae</taxon>
        <taxon>Paspalinae</taxon>
        <taxon>Paspalum</taxon>
    </lineage>
</organism>
<evidence type="ECO:0000256" key="1">
    <source>
        <dbReference type="SAM" id="MobiDB-lite"/>
    </source>
</evidence>
<feature type="region of interest" description="Disordered" evidence="1">
    <location>
        <begin position="114"/>
        <end position="158"/>
    </location>
</feature>
<feature type="compositionally biased region" description="Low complexity" evidence="1">
    <location>
        <begin position="144"/>
        <end position="158"/>
    </location>
</feature>
<evidence type="ECO:0000313" key="2">
    <source>
        <dbReference type="EMBL" id="WVZ50167.1"/>
    </source>
</evidence>
<keyword evidence="3" id="KW-1185">Reference proteome</keyword>
<dbReference type="AlphaFoldDB" id="A0AAQ3PNT8"/>
<dbReference type="PANTHER" id="PTHR36138">
    <property type="entry name" value="EXPRESSED PROTEIN-RELATED"/>
    <property type="match status" value="1"/>
</dbReference>
<dbReference type="Proteomes" id="UP001341281">
    <property type="component" value="Chromosome 01"/>
</dbReference>
<name>A0AAQ3PNT8_PASNO</name>
<sequence>MSGATPADKPPEPSTATGKTTKQKMKKVRMTQEEIESLIRYQTVHMPVDALPRMSKEFLALAAQHDQSHLTVPLDQMDDYVADICRDINRREAKFMKQRERILNDYYTKGYAYFDEEGDGGDDDQGVAAAPPPPPPGGRRRSRPGVVKQKGGQIKKLS</sequence>
<accession>A0AAQ3PNT8</accession>
<feature type="region of interest" description="Disordered" evidence="1">
    <location>
        <begin position="1"/>
        <end position="26"/>
    </location>
</feature>
<gene>
    <name evidence="2" type="ORF">U9M48_001448</name>
</gene>
<reference evidence="2 3" key="1">
    <citation type="submission" date="2024-02" db="EMBL/GenBank/DDBJ databases">
        <title>High-quality chromosome-scale genome assembly of Pensacola bahiagrass (Paspalum notatum Flugge var. saurae).</title>
        <authorList>
            <person name="Vega J.M."/>
            <person name="Podio M."/>
            <person name="Orjuela J."/>
            <person name="Siena L.A."/>
            <person name="Pessino S.C."/>
            <person name="Combes M.C."/>
            <person name="Mariac C."/>
            <person name="Albertini E."/>
            <person name="Pupilli F."/>
            <person name="Ortiz J.P.A."/>
            <person name="Leblanc O."/>
        </authorList>
    </citation>
    <scope>NUCLEOTIDE SEQUENCE [LARGE SCALE GENOMIC DNA]</scope>
    <source>
        <strain evidence="2">R1</strain>
        <tissue evidence="2">Leaf</tissue>
    </source>
</reference>
<protein>
    <submittedName>
        <fullName evidence="2">Uncharacterized protein</fullName>
    </submittedName>
</protein>
<dbReference type="PANTHER" id="PTHR36138:SF12">
    <property type="entry name" value="OS11G0638500 PROTEIN"/>
    <property type="match status" value="1"/>
</dbReference>
<dbReference type="EMBL" id="CP144745">
    <property type="protein sequence ID" value="WVZ50167.1"/>
    <property type="molecule type" value="Genomic_DNA"/>
</dbReference>